<dbReference type="PANTHER" id="PTHR22916">
    <property type="entry name" value="GLYCOSYLTRANSFERASE"/>
    <property type="match status" value="1"/>
</dbReference>
<dbReference type="EMBL" id="FWXY01000003">
    <property type="protein sequence ID" value="SMC50185.1"/>
    <property type="molecule type" value="Genomic_DNA"/>
</dbReference>
<gene>
    <name evidence="3" type="ORF">SAMN02746065_10376</name>
</gene>
<name>A0A1W1ZNS0_9BACT</name>
<keyword evidence="1" id="KW-0812">Transmembrane</keyword>
<dbReference type="STRING" id="1121400.SAMN02746065_10376"/>
<dbReference type="SUPFAM" id="SSF53448">
    <property type="entry name" value="Nucleotide-diphospho-sugar transferases"/>
    <property type="match status" value="1"/>
</dbReference>
<evidence type="ECO:0000313" key="3">
    <source>
        <dbReference type="EMBL" id="SMC50185.1"/>
    </source>
</evidence>
<feature type="domain" description="Glycosyltransferase 2-like" evidence="2">
    <location>
        <begin position="5"/>
        <end position="138"/>
    </location>
</feature>
<reference evidence="3 4" key="1">
    <citation type="submission" date="2017-04" db="EMBL/GenBank/DDBJ databases">
        <authorList>
            <person name="Afonso C.L."/>
            <person name="Miller P.J."/>
            <person name="Scott M.A."/>
            <person name="Spackman E."/>
            <person name="Goraichik I."/>
            <person name="Dimitrov K.M."/>
            <person name="Suarez D.L."/>
            <person name="Swayne D.E."/>
        </authorList>
    </citation>
    <scope>NUCLEOTIDE SEQUENCE [LARGE SCALE GENOMIC DNA]</scope>
    <source>
        <strain evidence="3 4">DSM 3385</strain>
    </source>
</reference>
<feature type="transmembrane region" description="Helical" evidence="1">
    <location>
        <begin position="279"/>
        <end position="295"/>
    </location>
</feature>
<protein>
    <submittedName>
        <fullName evidence="3">Glycosyltransferase involved in cell wall bisynthesis</fullName>
    </submittedName>
</protein>
<dbReference type="RefSeq" id="WP_084067054.1">
    <property type="nucleotide sequence ID" value="NZ_FWXY01000003.1"/>
</dbReference>
<dbReference type="Gene3D" id="3.90.550.10">
    <property type="entry name" value="Spore Coat Polysaccharide Biosynthesis Protein SpsA, Chain A"/>
    <property type="match status" value="1"/>
</dbReference>
<dbReference type="GO" id="GO:0016758">
    <property type="term" value="F:hexosyltransferase activity"/>
    <property type="evidence" value="ECO:0007669"/>
    <property type="project" value="UniProtKB-ARBA"/>
</dbReference>
<evidence type="ECO:0000259" key="2">
    <source>
        <dbReference type="Pfam" id="PF00535"/>
    </source>
</evidence>
<dbReference type="AlphaFoldDB" id="A0A1W1ZNS0"/>
<evidence type="ECO:0000256" key="1">
    <source>
        <dbReference type="SAM" id="Phobius"/>
    </source>
</evidence>
<organism evidence="3 4">
    <name type="scientific">Desulfocicer vacuolatum DSM 3385</name>
    <dbReference type="NCBI Taxonomy" id="1121400"/>
    <lineage>
        <taxon>Bacteria</taxon>
        <taxon>Pseudomonadati</taxon>
        <taxon>Thermodesulfobacteriota</taxon>
        <taxon>Desulfobacteria</taxon>
        <taxon>Desulfobacterales</taxon>
        <taxon>Desulfobacteraceae</taxon>
        <taxon>Desulfocicer</taxon>
    </lineage>
</organism>
<dbReference type="Pfam" id="PF00535">
    <property type="entry name" value="Glycos_transf_2"/>
    <property type="match status" value="1"/>
</dbReference>
<dbReference type="Proteomes" id="UP000192418">
    <property type="component" value="Unassembled WGS sequence"/>
</dbReference>
<keyword evidence="1" id="KW-0472">Membrane</keyword>
<evidence type="ECO:0000313" key="4">
    <source>
        <dbReference type="Proteomes" id="UP000192418"/>
    </source>
</evidence>
<keyword evidence="1" id="KW-1133">Transmembrane helix</keyword>
<dbReference type="InterPro" id="IPR001173">
    <property type="entry name" value="Glyco_trans_2-like"/>
</dbReference>
<dbReference type="CDD" id="cd00761">
    <property type="entry name" value="Glyco_tranf_GTA_type"/>
    <property type="match status" value="1"/>
</dbReference>
<sequence length="315" mass="36559">MMVVSVVIPTYNSGKYLVKALDSVFSQTFENYEIIVVDDGSTDNTRQIVQGYGKRVRYFYQAQSGPSHARNFGIRNAKGNLIAFLDADDVWMAEKLEKQVELFKRDADLGMVFTEHSLFDETGIYRREINKKKLLNGNLAANILLLSGVGTPTVMVKKSVFDEQGMFEEFMVYAEDDNLWIRIAANYPVRLIDEPLVLVRDHPCRLTRNKQDIFRNSLINIQLLCSRYGSRVKKCVEPVVRKKKGLIYFDQGYYHYEMGSYLSALGAFFKALKNNSHDYRIFLFIFLCLPPFPFLKSNSMVKKLKQDFRFFEGRW</sequence>
<dbReference type="PANTHER" id="PTHR22916:SF3">
    <property type="entry name" value="UDP-GLCNAC:BETAGAL BETA-1,3-N-ACETYLGLUCOSAMINYLTRANSFERASE-LIKE PROTEIN 1"/>
    <property type="match status" value="1"/>
</dbReference>
<keyword evidence="3" id="KW-0808">Transferase</keyword>
<proteinExistence type="predicted"/>
<keyword evidence="4" id="KW-1185">Reference proteome</keyword>
<dbReference type="OrthoDB" id="5291101at2"/>
<dbReference type="InterPro" id="IPR029044">
    <property type="entry name" value="Nucleotide-diphossugar_trans"/>
</dbReference>
<accession>A0A1W1ZNS0</accession>